<name>A0A0C2JDD3_THEKT</name>
<keyword evidence="1" id="KW-1133">Transmembrane helix</keyword>
<gene>
    <name evidence="2" type="ORF">RF11_11197</name>
</gene>
<dbReference type="EMBL" id="JWZT01003288">
    <property type="protein sequence ID" value="KII67143.1"/>
    <property type="molecule type" value="Genomic_DNA"/>
</dbReference>
<dbReference type="AlphaFoldDB" id="A0A0C2JDD3"/>
<organism evidence="2 3">
    <name type="scientific">Thelohanellus kitauei</name>
    <name type="common">Myxosporean</name>
    <dbReference type="NCBI Taxonomy" id="669202"/>
    <lineage>
        <taxon>Eukaryota</taxon>
        <taxon>Metazoa</taxon>
        <taxon>Cnidaria</taxon>
        <taxon>Myxozoa</taxon>
        <taxon>Myxosporea</taxon>
        <taxon>Bivalvulida</taxon>
        <taxon>Platysporina</taxon>
        <taxon>Myxobolidae</taxon>
        <taxon>Thelohanellus</taxon>
    </lineage>
</organism>
<keyword evidence="1" id="KW-0812">Transmembrane</keyword>
<keyword evidence="3" id="KW-1185">Reference proteome</keyword>
<dbReference type="Proteomes" id="UP000031668">
    <property type="component" value="Unassembled WGS sequence"/>
</dbReference>
<feature type="transmembrane region" description="Helical" evidence="1">
    <location>
        <begin position="119"/>
        <end position="138"/>
    </location>
</feature>
<comment type="caution">
    <text evidence="2">The sequence shown here is derived from an EMBL/GenBank/DDBJ whole genome shotgun (WGS) entry which is preliminary data.</text>
</comment>
<evidence type="ECO:0000313" key="2">
    <source>
        <dbReference type="EMBL" id="KII67143.1"/>
    </source>
</evidence>
<keyword evidence="1" id="KW-0472">Membrane</keyword>
<accession>A0A0C2JDD3</accession>
<evidence type="ECO:0000256" key="1">
    <source>
        <dbReference type="SAM" id="Phobius"/>
    </source>
</evidence>
<feature type="transmembrane region" description="Helical" evidence="1">
    <location>
        <begin position="86"/>
        <end position="107"/>
    </location>
</feature>
<evidence type="ECO:0000313" key="3">
    <source>
        <dbReference type="Proteomes" id="UP000031668"/>
    </source>
</evidence>
<sequence>MLENIIYNSYRLRRGGEEELLVDDRERLVNNRRFLLDFFGLIALSLRTTYCFLDLDFSTLRERLSLLSVPSSSRIRRSRFLSLDTLRFLSLFSSLLSLSLLSVLSSSRKRLSRFLSLDTLRFLSLFSSLLSLPLLSVLSSSRKRRSWFLSFDTPRFLSRFSSLLSRIDLRSRVVLSGVKRSDFLSRDLSRSTSLIIFSDRLRLSSPLSVFR</sequence>
<proteinExistence type="predicted"/>
<reference evidence="2 3" key="1">
    <citation type="journal article" date="2014" name="Genome Biol. Evol.">
        <title>The genome of the myxosporean Thelohanellus kitauei shows adaptations to nutrient acquisition within its fish host.</title>
        <authorList>
            <person name="Yang Y."/>
            <person name="Xiong J."/>
            <person name="Zhou Z."/>
            <person name="Huo F."/>
            <person name="Miao W."/>
            <person name="Ran C."/>
            <person name="Liu Y."/>
            <person name="Zhang J."/>
            <person name="Feng J."/>
            <person name="Wang M."/>
            <person name="Wang M."/>
            <person name="Wang L."/>
            <person name="Yao B."/>
        </authorList>
    </citation>
    <scope>NUCLEOTIDE SEQUENCE [LARGE SCALE GENOMIC DNA]</scope>
    <source>
        <strain evidence="2">Wuqing</strain>
    </source>
</reference>
<protein>
    <submittedName>
        <fullName evidence="2">Uncharacterized protein</fullName>
    </submittedName>
</protein>